<proteinExistence type="predicted"/>
<dbReference type="EMBL" id="CM045769">
    <property type="protein sequence ID" value="KAI7994816.1"/>
    <property type="molecule type" value="Genomic_DNA"/>
</dbReference>
<gene>
    <name evidence="1" type="ORF">LOK49_LG11G00389</name>
</gene>
<accession>A0ACC0G3G7</accession>
<reference evidence="1 2" key="1">
    <citation type="journal article" date="2022" name="Plant J.">
        <title>Chromosome-level genome of Camellia lanceoleosa provides a valuable resource for understanding genome evolution and self-incompatibility.</title>
        <authorList>
            <person name="Gong W."/>
            <person name="Xiao S."/>
            <person name="Wang L."/>
            <person name="Liao Z."/>
            <person name="Chang Y."/>
            <person name="Mo W."/>
            <person name="Hu G."/>
            <person name="Li W."/>
            <person name="Zhao G."/>
            <person name="Zhu H."/>
            <person name="Hu X."/>
            <person name="Ji K."/>
            <person name="Xiang X."/>
            <person name="Song Q."/>
            <person name="Yuan D."/>
            <person name="Jin S."/>
            <person name="Zhang L."/>
        </authorList>
    </citation>
    <scope>NUCLEOTIDE SEQUENCE [LARGE SCALE GENOMIC DNA]</scope>
    <source>
        <strain evidence="1">SQ_2022a</strain>
    </source>
</reference>
<protein>
    <submittedName>
        <fullName evidence="1">Uncharacterized protein</fullName>
    </submittedName>
</protein>
<comment type="caution">
    <text evidence="1">The sequence shown here is derived from an EMBL/GenBank/DDBJ whole genome shotgun (WGS) entry which is preliminary data.</text>
</comment>
<keyword evidence="2" id="KW-1185">Reference proteome</keyword>
<evidence type="ECO:0000313" key="2">
    <source>
        <dbReference type="Proteomes" id="UP001060215"/>
    </source>
</evidence>
<dbReference type="Proteomes" id="UP001060215">
    <property type="component" value="Chromosome 12"/>
</dbReference>
<sequence length="164" mass="18102">MVVGGNDSGGVSAEEGLGGRSGGLGGWKMVVIGSSDGIRYYSHSNDYLEICRCYKAIYEISSMKEEPAKWIPEAEKHLSEMVVSKALVAKIDWPMELPPNPRGNYGLQSCLESLKMLMALIARCALLCFEDLLTETKMGWSCCSRKRLLCAFICFLHPSVLLKD</sequence>
<evidence type="ECO:0000313" key="1">
    <source>
        <dbReference type="EMBL" id="KAI7994816.1"/>
    </source>
</evidence>
<name>A0ACC0G3G7_9ERIC</name>
<organism evidence="1 2">
    <name type="scientific">Camellia lanceoleosa</name>
    <dbReference type="NCBI Taxonomy" id="1840588"/>
    <lineage>
        <taxon>Eukaryota</taxon>
        <taxon>Viridiplantae</taxon>
        <taxon>Streptophyta</taxon>
        <taxon>Embryophyta</taxon>
        <taxon>Tracheophyta</taxon>
        <taxon>Spermatophyta</taxon>
        <taxon>Magnoliopsida</taxon>
        <taxon>eudicotyledons</taxon>
        <taxon>Gunneridae</taxon>
        <taxon>Pentapetalae</taxon>
        <taxon>asterids</taxon>
        <taxon>Ericales</taxon>
        <taxon>Theaceae</taxon>
        <taxon>Camellia</taxon>
    </lineage>
</organism>